<name>A0A5J4V8F5_9EUKA</name>
<dbReference type="AlphaFoldDB" id="A0A5J4V8F5"/>
<evidence type="ECO:0000313" key="2">
    <source>
        <dbReference type="EMBL" id="KAA6378771.1"/>
    </source>
</evidence>
<feature type="compositionally biased region" description="Basic and acidic residues" evidence="1">
    <location>
        <begin position="654"/>
        <end position="663"/>
    </location>
</feature>
<evidence type="ECO:0000256" key="1">
    <source>
        <dbReference type="SAM" id="MobiDB-lite"/>
    </source>
</evidence>
<protein>
    <submittedName>
        <fullName evidence="2">Uncharacterized protein</fullName>
    </submittedName>
</protein>
<comment type="caution">
    <text evidence="2">The sequence shown here is derived from an EMBL/GenBank/DDBJ whole genome shotgun (WGS) entry which is preliminary data.</text>
</comment>
<feature type="region of interest" description="Disordered" evidence="1">
    <location>
        <begin position="654"/>
        <end position="673"/>
    </location>
</feature>
<dbReference type="Proteomes" id="UP000324800">
    <property type="component" value="Unassembled WGS sequence"/>
</dbReference>
<gene>
    <name evidence="2" type="ORF">EZS28_025701</name>
</gene>
<dbReference type="EMBL" id="SNRW01008933">
    <property type="protein sequence ID" value="KAA6378771.1"/>
    <property type="molecule type" value="Genomic_DNA"/>
</dbReference>
<accession>A0A5J4V8F5</accession>
<feature type="compositionally biased region" description="Polar residues" evidence="1">
    <location>
        <begin position="691"/>
        <end position="704"/>
    </location>
</feature>
<organism evidence="2 3">
    <name type="scientific">Streblomastix strix</name>
    <dbReference type="NCBI Taxonomy" id="222440"/>
    <lineage>
        <taxon>Eukaryota</taxon>
        <taxon>Metamonada</taxon>
        <taxon>Preaxostyla</taxon>
        <taxon>Oxymonadida</taxon>
        <taxon>Streblomastigidae</taxon>
        <taxon>Streblomastix</taxon>
    </lineage>
</organism>
<feature type="region of interest" description="Disordered" evidence="1">
    <location>
        <begin position="242"/>
        <end position="322"/>
    </location>
</feature>
<feature type="compositionally biased region" description="Polar residues" evidence="1">
    <location>
        <begin position="242"/>
        <end position="259"/>
    </location>
</feature>
<feature type="region of interest" description="Disordered" evidence="1">
    <location>
        <begin position="687"/>
        <end position="708"/>
    </location>
</feature>
<reference evidence="2 3" key="1">
    <citation type="submission" date="2019-03" db="EMBL/GenBank/DDBJ databases">
        <title>Single cell metagenomics reveals metabolic interactions within the superorganism composed of flagellate Streblomastix strix and complex community of Bacteroidetes bacteria on its surface.</title>
        <authorList>
            <person name="Treitli S.C."/>
            <person name="Kolisko M."/>
            <person name="Husnik F."/>
            <person name="Keeling P."/>
            <person name="Hampl V."/>
        </authorList>
    </citation>
    <scope>NUCLEOTIDE SEQUENCE [LARGE SCALE GENOMIC DNA]</scope>
    <source>
        <strain evidence="2">ST1C</strain>
    </source>
</reference>
<proteinExistence type="predicted"/>
<evidence type="ECO:0000313" key="3">
    <source>
        <dbReference type="Proteomes" id="UP000324800"/>
    </source>
</evidence>
<sequence length="885" mass="99365">MVSKHGKMSLVGMFGTQKRIDYSPTQREKVELTKIPDDLAKMPINKQYDLSYQMRSELKRIEAMESPRQTSPQKAKTSAFLTTTRDQLDVAKWREIKEKPAVGRYNINYKRIDSQKNQPNPYALLSPAFLATVRVEPGDGSQTGRGWLSGRAQSAGIYNNQNQRSPNAIAGRENTPSSLSNMNMNMNMNNRSDRIQSAGGYEMQTKKEQEQGLLLDKQQQDTFMGIIPNSLDDFGIKANSAPNSASGGRITSSRINTADTNRRKITTANTSDRGTIFEKPNILPSNEPGSAVSYARPQTSPNVSNRKKSPRGMQQNREDKEYDDIFDQLKFQTGLEGLRDNSERQLNSQMGKTNLSKDAFFKQQYMFKSGSANRENIVPRNVRDDEFYITHDTNIEVNSQKPRTPQMKMTLADKNNQASMRLQPTLVDHMYNVNIDAVSKHRPDKILSDFGRETSRDSSATVFTSMSGKHAGGVWIWGSDKLHVNADAIYKTNDELLSKRRRVPSASISKTGFGEPLKLGQAPLQRNNQVPVYHSTSEEINSDINRLTDKVRPKTSFTLAFGKPKTQRYLLGSAQKQRQIKNKHHPMATIDENGNELPHEMYDVNINPIHTRFPDGLTQFGVSTGRSPQMQPLTAELDYQPDISAATYRTGAEINKEQRDPEHNIPQSYRSPKKLAPSLKQAWGIDDEQQPEPQQSVNQDQLESSPRKRVIRKLPLSLVWPSMLGPDKSNYSVISAGTREHVGIIDFSSQTGRAVDLNEYKDAATDKFYDAGGIIGSENRQSRWGHQPIILLKKQTSRQNSNIITHTPQHMEANSAGLESPSMKAVLPASRSAFIGKMSTEVDMNGKRKGLDTENVTGGVPFYDSNYGYVKRRIPNVIISKPVDS</sequence>